<proteinExistence type="predicted"/>
<organism evidence="1 2">
    <name type="scientific">Cronobacter turicensis (strain DSM 18703 / CCUG 55852 / LMG 23827 / z3032)</name>
    <dbReference type="NCBI Taxonomy" id="693216"/>
    <lineage>
        <taxon>Bacteria</taxon>
        <taxon>Pseudomonadati</taxon>
        <taxon>Pseudomonadota</taxon>
        <taxon>Gammaproteobacteria</taxon>
        <taxon>Enterobacterales</taxon>
        <taxon>Enterobacteriaceae</taxon>
        <taxon>Cronobacter</taxon>
    </lineage>
</organism>
<dbReference type="HOGENOM" id="CLU_2920257_0_0_6"/>
<dbReference type="Proteomes" id="UP000002069">
    <property type="component" value="Chromosome"/>
</dbReference>
<name>C9Y4Q0_CROTZ</name>
<reference evidence="2" key="2">
    <citation type="journal article" date="2011" name="J. Bacteriol.">
        <title>Complete genome sequence of Cronobacter turicensis LMG 23827, a food-borne pathogen causing deaths in neonates.</title>
        <authorList>
            <person name="Stephan R."/>
            <person name="Lehner A."/>
            <person name="Tischler P."/>
            <person name="Rattei T."/>
        </authorList>
    </citation>
    <scope>NUCLEOTIDE SEQUENCE [LARGE SCALE GENOMIC DNA]</scope>
    <source>
        <strain evidence="2">DSM 18703 / CCUG 55852 / LMG 23827 / z3032</strain>
    </source>
</reference>
<sequence>MNIIFAPNAPCVSGQNWFSSAVIFRAIVYDYVMIYRQCRLLRGDFSLLESAIHNVTMMRTL</sequence>
<reference evidence="1 2" key="1">
    <citation type="journal article" date="2010" name="J. Bacteriol.">
        <title>Complete Genome Sequence of Cronobacter turicensis LMG 23827, a foodborne pathogen causing deaths in neonates.</title>
        <authorList>
            <person name="Stephan R."/>
            <person name="Lehner A."/>
            <person name="Tischler P."/>
            <person name="Rattei T."/>
        </authorList>
    </citation>
    <scope>NUCLEOTIDE SEQUENCE [LARGE SCALE GENOMIC DNA]</scope>
    <source>
        <strain evidence="2">DSM 18703 / CCUG 55852 / LMG 23827 / z3032</strain>
    </source>
</reference>
<dbReference type="EMBL" id="FN543093">
    <property type="protein sequence ID" value="CBA26960.1"/>
    <property type="molecule type" value="Genomic_DNA"/>
</dbReference>
<dbReference type="KEGG" id="ctu:CTU_01850"/>
<protein>
    <submittedName>
        <fullName evidence="1">Uncharacterized protein</fullName>
    </submittedName>
</protein>
<dbReference type="AlphaFoldDB" id="C9Y4Q0"/>
<keyword evidence="2" id="KW-1185">Reference proteome</keyword>
<evidence type="ECO:0000313" key="1">
    <source>
        <dbReference type="EMBL" id="CBA26960.1"/>
    </source>
</evidence>
<evidence type="ECO:0000313" key="2">
    <source>
        <dbReference type="Proteomes" id="UP000002069"/>
    </source>
</evidence>
<accession>C9Y4Q0</accession>
<gene>
    <name evidence="1" type="ordered locus">Ctu_01850</name>
</gene>